<protein>
    <submittedName>
        <fullName evidence="1">Uncharacterized protein</fullName>
    </submittedName>
</protein>
<accession>A0ABX9K480</accession>
<sequence>MSHSPAPVALQRLDARTVEAHLGMLVVAEGIYTPVAVRMRPPGAKHDGPDVPKPRTVSLEGEGGSVMLEIYYSPAGVRSEEELARFEGKRVRVVGRLERTPPRLHEGIPMATMTGPYLGGIRSITLVSP</sequence>
<name>A0ABX9K480_9BACT</name>
<proteinExistence type="predicted"/>
<organism evidence="1 2">
    <name type="scientific">Archangium gephyra</name>
    <dbReference type="NCBI Taxonomy" id="48"/>
    <lineage>
        <taxon>Bacteria</taxon>
        <taxon>Pseudomonadati</taxon>
        <taxon>Myxococcota</taxon>
        <taxon>Myxococcia</taxon>
        <taxon>Myxococcales</taxon>
        <taxon>Cystobacterineae</taxon>
        <taxon>Archangiaceae</taxon>
        <taxon>Archangium</taxon>
    </lineage>
</organism>
<dbReference type="Proteomes" id="UP000256345">
    <property type="component" value="Unassembled WGS sequence"/>
</dbReference>
<keyword evidence="2" id="KW-1185">Reference proteome</keyword>
<gene>
    <name evidence="1" type="ORF">ATI61_104197</name>
</gene>
<dbReference type="RefSeq" id="WP_147332846.1">
    <property type="nucleotide sequence ID" value="NZ_CP011509.1"/>
</dbReference>
<comment type="caution">
    <text evidence="1">The sequence shown here is derived from an EMBL/GenBank/DDBJ whole genome shotgun (WGS) entry which is preliminary data.</text>
</comment>
<evidence type="ECO:0000313" key="1">
    <source>
        <dbReference type="EMBL" id="REG32907.1"/>
    </source>
</evidence>
<reference evidence="1 2" key="1">
    <citation type="submission" date="2018-08" db="EMBL/GenBank/DDBJ databases">
        <title>Genomic Encyclopedia of Archaeal and Bacterial Type Strains, Phase II (KMG-II): from individual species to whole genera.</title>
        <authorList>
            <person name="Goeker M."/>
        </authorList>
    </citation>
    <scope>NUCLEOTIDE SEQUENCE [LARGE SCALE GENOMIC DNA]</scope>
    <source>
        <strain evidence="1 2">DSM 2261</strain>
    </source>
</reference>
<dbReference type="EMBL" id="QUMU01000004">
    <property type="protein sequence ID" value="REG32907.1"/>
    <property type="molecule type" value="Genomic_DNA"/>
</dbReference>
<evidence type="ECO:0000313" key="2">
    <source>
        <dbReference type="Proteomes" id="UP000256345"/>
    </source>
</evidence>